<reference evidence="1 2" key="1">
    <citation type="submission" date="2023-08" db="EMBL/GenBank/DDBJ databases">
        <title>A Necator americanus chromosomal reference genome.</title>
        <authorList>
            <person name="Ilik V."/>
            <person name="Petrzelkova K.J."/>
            <person name="Pardy F."/>
            <person name="Fuh T."/>
            <person name="Niatou-Singa F.S."/>
            <person name="Gouil Q."/>
            <person name="Baker L."/>
            <person name="Ritchie M.E."/>
            <person name="Jex A.R."/>
            <person name="Gazzola D."/>
            <person name="Li H."/>
            <person name="Toshio Fujiwara R."/>
            <person name="Zhan B."/>
            <person name="Aroian R.V."/>
            <person name="Pafco B."/>
            <person name="Schwarz E.M."/>
        </authorList>
    </citation>
    <scope>NUCLEOTIDE SEQUENCE [LARGE SCALE GENOMIC DNA]</scope>
    <source>
        <strain evidence="1 2">Aroian</strain>
        <tissue evidence="1">Whole animal</tissue>
    </source>
</reference>
<dbReference type="Proteomes" id="UP001303046">
    <property type="component" value="Unassembled WGS sequence"/>
</dbReference>
<evidence type="ECO:0000313" key="2">
    <source>
        <dbReference type="Proteomes" id="UP001303046"/>
    </source>
</evidence>
<name>A0ABR1EDA6_NECAM</name>
<comment type="caution">
    <text evidence="1">The sequence shown here is derived from an EMBL/GenBank/DDBJ whole genome shotgun (WGS) entry which is preliminary data.</text>
</comment>
<accession>A0ABR1EDA6</accession>
<gene>
    <name evidence="1" type="primary">Necator_chrX.g22091</name>
    <name evidence="1" type="ORF">RB195_021930</name>
</gene>
<proteinExistence type="predicted"/>
<evidence type="ECO:0000313" key="1">
    <source>
        <dbReference type="EMBL" id="KAK6760655.1"/>
    </source>
</evidence>
<organism evidence="1 2">
    <name type="scientific">Necator americanus</name>
    <name type="common">Human hookworm</name>
    <dbReference type="NCBI Taxonomy" id="51031"/>
    <lineage>
        <taxon>Eukaryota</taxon>
        <taxon>Metazoa</taxon>
        <taxon>Ecdysozoa</taxon>
        <taxon>Nematoda</taxon>
        <taxon>Chromadorea</taxon>
        <taxon>Rhabditida</taxon>
        <taxon>Rhabditina</taxon>
        <taxon>Rhabditomorpha</taxon>
        <taxon>Strongyloidea</taxon>
        <taxon>Ancylostomatidae</taxon>
        <taxon>Bunostominae</taxon>
        <taxon>Necator</taxon>
    </lineage>
</organism>
<dbReference type="EMBL" id="JAVFWL010000006">
    <property type="protein sequence ID" value="KAK6760655.1"/>
    <property type="molecule type" value="Genomic_DNA"/>
</dbReference>
<protein>
    <submittedName>
        <fullName evidence="1">Uncharacterized protein</fullName>
    </submittedName>
</protein>
<keyword evidence="2" id="KW-1185">Reference proteome</keyword>
<sequence>MMCLCTVTGSQRTQTLTVSGHAPTETAEDYNKDAFYDELYALISKIPSEQVAFVRIDEKAKMGLEQQLDVLGDPMEQTSDNEKTDVCEQTNFIIVFTFERSHRRH</sequence>